<evidence type="ECO:0000256" key="2">
    <source>
        <dbReference type="SAM" id="Phobius"/>
    </source>
</evidence>
<keyword evidence="2" id="KW-0812">Transmembrane</keyword>
<evidence type="ECO:0000256" key="1">
    <source>
        <dbReference type="SAM" id="MobiDB-lite"/>
    </source>
</evidence>
<evidence type="ECO:0000313" key="3">
    <source>
        <dbReference type="EMBL" id="GMI39482.1"/>
    </source>
</evidence>
<gene>
    <name evidence="3" type="ORF">TeGR_g6004</name>
</gene>
<name>A0ABQ6N4L1_9STRA</name>
<keyword evidence="4" id="KW-1185">Reference proteome</keyword>
<feature type="region of interest" description="Disordered" evidence="1">
    <location>
        <begin position="1"/>
        <end position="30"/>
    </location>
</feature>
<evidence type="ECO:0008006" key="5">
    <source>
        <dbReference type="Google" id="ProtNLM"/>
    </source>
</evidence>
<feature type="transmembrane region" description="Helical" evidence="2">
    <location>
        <begin position="114"/>
        <end position="137"/>
    </location>
</feature>
<feature type="transmembrane region" description="Helical" evidence="2">
    <location>
        <begin position="324"/>
        <end position="344"/>
    </location>
</feature>
<accession>A0ABQ6N4L1</accession>
<keyword evidence="2" id="KW-0472">Membrane</keyword>
<organism evidence="3 4">
    <name type="scientific">Tetraparma gracilis</name>
    <dbReference type="NCBI Taxonomy" id="2962635"/>
    <lineage>
        <taxon>Eukaryota</taxon>
        <taxon>Sar</taxon>
        <taxon>Stramenopiles</taxon>
        <taxon>Ochrophyta</taxon>
        <taxon>Bolidophyceae</taxon>
        <taxon>Parmales</taxon>
        <taxon>Triparmaceae</taxon>
        <taxon>Tetraparma</taxon>
    </lineage>
</organism>
<sequence>MPSSYQAFDGGKSLNPAPAASSSSSSSGNTKATAPYVSGVLSGNASFSMSKGGSSTTTTTVSYIGRVRGLFARFLKRRVPLTQAQVYVVCVFCFMSLLCLLTSAVSVFADDDCLTWSLPLMLIAMAVVYTFGSYLILSAPYDIMDCIDNWMEDGPSSNDVTLITWARTNMLLLTIALFTTVASTITVGQVSHCAANSTRLTIQITALSIAAGGAYIGLTIYLLLLLKSHITAADASSEGPIIVTWLRCSCCSRTTKKLVSLFPFLGLAVTSLTVTALEWEQQCDQPLHEFLICSSVNLLVYAAIGVAIFFGGKAFNSRAILASLSLNILFGLCTGIAGIVFVSSSSSSCVAGSPQLFATAVAMKVAVLSSTLFVLVFTCCCKIESCIHFDGEELVHYRDKPVLRNSEKAIAALRER</sequence>
<feature type="transmembrane region" description="Helical" evidence="2">
    <location>
        <begin position="289"/>
        <end position="312"/>
    </location>
</feature>
<protein>
    <recommendedName>
        <fullName evidence="5">Transmembrane protein</fullName>
    </recommendedName>
</protein>
<keyword evidence="2" id="KW-1133">Transmembrane helix</keyword>
<proteinExistence type="predicted"/>
<dbReference type="Proteomes" id="UP001165060">
    <property type="component" value="Unassembled WGS sequence"/>
</dbReference>
<reference evidence="3 4" key="1">
    <citation type="journal article" date="2023" name="Commun. Biol.">
        <title>Genome analysis of Parmales, the sister group of diatoms, reveals the evolutionary specialization of diatoms from phago-mixotrophs to photoautotrophs.</title>
        <authorList>
            <person name="Ban H."/>
            <person name="Sato S."/>
            <person name="Yoshikawa S."/>
            <person name="Yamada K."/>
            <person name="Nakamura Y."/>
            <person name="Ichinomiya M."/>
            <person name="Sato N."/>
            <person name="Blanc-Mathieu R."/>
            <person name="Endo H."/>
            <person name="Kuwata A."/>
            <person name="Ogata H."/>
        </authorList>
    </citation>
    <scope>NUCLEOTIDE SEQUENCE [LARGE SCALE GENOMIC DNA]</scope>
</reference>
<comment type="caution">
    <text evidence="3">The sequence shown here is derived from an EMBL/GenBank/DDBJ whole genome shotgun (WGS) entry which is preliminary data.</text>
</comment>
<dbReference type="EMBL" id="BRYB01003609">
    <property type="protein sequence ID" value="GMI39482.1"/>
    <property type="molecule type" value="Genomic_DNA"/>
</dbReference>
<feature type="transmembrane region" description="Helical" evidence="2">
    <location>
        <begin position="202"/>
        <end position="226"/>
    </location>
</feature>
<feature type="transmembrane region" description="Helical" evidence="2">
    <location>
        <begin position="170"/>
        <end position="190"/>
    </location>
</feature>
<feature type="transmembrane region" description="Helical" evidence="2">
    <location>
        <begin position="86"/>
        <end position="108"/>
    </location>
</feature>
<feature type="compositionally biased region" description="Low complexity" evidence="1">
    <location>
        <begin position="16"/>
        <end position="27"/>
    </location>
</feature>
<evidence type="ECO:0000313" key="4">
    <source>
        <dbReference type="Proteomes" id="UP001165060"/>
    </source>
</evidence>
<feature type="transmembrane region" description="Helical" evidence="2">
    <location>
        <begin position="356"/>
        <end position="377"/>
    </location>
</feature>
<feature type="transmembrane region" description="Helical" evidence="2">
    <location>
        <begin position="258"/>
        <end position="277"/>
    </location>
</feature>